<dbReference type="STRING" id="1314781.A0A165K9P5"/>
<evidence type="ECO:0000256" key="4">
    <source>
        <dbReference type="ARBA" id="ARBA00023128"/>
    </source>
</evidence>
<evidence type="ECO:0000259" key="8">
    <source>
        <dbReference type="PROSITE" id="PS51503"/>
    </source>
</evidence>
<dbReference type="InterPro" id="IPR050355">
    <property type="entry name" value="RCF1"/>
</dbReference>
<evidence type="ECO:0000256" key="7">
    <source>
        <dbReference type="SAM" id="Phobius"/>
    </source>
</evidence>
<keyword evidence="3 7" id="KW-1133">Transmembrane helix</keyword>
<evidence type="ECO:0000256" key="1">
    <source>
        <dbReference type="ARBA" id="ARBA00004325"/>
    </source>
</evidence>
<evidence type="ECO:0000256" key="3">
    <source>
        <dbReference type="ARBA" id="ARBA00022989"/>
    </source>
</evidence>
<evidence type="ECO:0000256" key="2">
    <source>
        <dbReference type="ARBA" id="ARBA00022692"/>
    </source>
</evidence>
<feature type="transmembrane region" description="Helical" evidence="7">
    <location>
        <begin position="28"/>
        <end position="45"/>
    </location>
</feature>
<proteinExistence type="predicted"/>
<feature type="transmembrane region" description="Helical" evidence="7">
    <location>
        <begin position="65"/>
        <end position="83"/>
    </location>
</feature>
<dbReference type="Gene3D" id="6.10.140.1320">
    <property type="match status" value="1"/>
</dbReference>
<evidence type="ECO:0000313" key="10">
    <source>
        <dbReference type="Proteomes" id="UP000077266"/>
    </source>
</evidence>
<keyword evidence="4" id="KW-0496">Mitochondrion</keyword>
<evidence type="ECO:0000256" key="6">
    <source>
        <dbReference type="SAM" id="MobiDB-lite"/>
    </source>
</evidence>
<accession>A0A165K9P5</accession>
<dbReference type="AlphaFoldDB" id="A0A165K9P5"/>
<feature type="region of interest" description="Disordered" evidence="6">
    <location>
        <begin position="113"/>
        <end position="156"/>
    </location>
</feature>
<dbReference type="InParanoid" id="A0A165K9P5"/>
<dbReference type="OrthoDB" id="6604018at2759"/>
<evidence type="ECO:0000256" key="5">
    <source>
        <dbReference type="ARBA" id="ARBA00023136"/>
    </source>
</evidence>
<dbReference type="PROSITE" id="PS51503">
    <property type="entry name" value="HIG1"/>
    <property type="match status" value="1"/>
</dbReference>
<feature type="domain" description="HIG1" evidence="8">
    <location>
        <begin position="1"/>
        <end position="93"/>
    </location>
</feature>
<keyword evidence="5 7" id="KW-0472">Membrane</keyword>
<gene>
    <name evidence="9" type="ORF">EXIGLDRAFT_734101</name>
</gene>
<feature type="compositionally biased region" description="Basic and acidic residues" evidence="6">
    <location>
        <begin position="113"/>
        <end position="124"/>
    </location>
</feature>
<name>A0A165K9P5_EXIGL</name>
<dbReference type="EMBL" id="KV425948">
    <property type="protein sequence ID" value="KZV96011.1"/>
    <property type="molecule type" value="Genomic_DNA"/>
</dbReference>
<keyword evidence="10" id="KW-1185">Reference proteome</keyword>
<dbReference type="GO" id="GO:0097250">
    <property type="term" value="P:mitochondrial respirasome assembly"/>
    <property type="evidence" value="ECO:0007669"/>
    <property type="project" value="TreeGrafter"/>
</dbReference>
<protein>
    <recommendedName>
        <fullName evidence="8">HIG1 domain-containing protein</fullName>
    </recommendedName>
</protein>
<dbReference type="InterPro" id="IPR007667">
    <property type="entry name" value="Hypoxia_induced_domain"/>
</dbReference>
<dbReference type="PANTHER" id="PTHR12297">
    <property type="entry name" value="HYPOXIA-INDUCBILE GENE 1 HIG1 -RELATED"/>
    <property type="match status" value="1"/>
</dbReference>
<dbReference type="GO" id="GO:0031966">
    <property type="term" value="C:mitochondrial membrane"/>
    <property type="evidence" value="ECO:0007669"/>
    <property type="project" value="UniProtKB-SubCell"/>
</dbReference>
<sequence>MPRELVAHETGAESWGEKGFRKMKQQPLVPLGILATCIAFFGAAKTMNRKGVEKAQFNRWLRFRVIAQGATVAACVAGSYVFGKEAKRKKALEDEMNKQRDVERERARFQESLARAEELQKQEDDAVQQKPPTADALRTPPPQNPNSTWWGWWRKP</sequence>
<evidence type="ECO:0000313" key="9">
    <source>
        <dbReference type="EMBL" id="KZV96011.1"/>
    </source>
</evidence>
<organism evidence="9 10">
    <name type="scientific">Exidia glandulosa HHB12029</name>
    <dbReference type="NCBI Taxonomy" id="1314781"/>
    <lineage>
        <taxon>Eukaryota</taxon>
        <taxon>Fungi</taxon>
        <taxon>Dikarya</taxon>
        <taxon>Basidiomycota</taxon>
        <taxon>Agaricomycotina</taxon>
        <taxon>Agaricomycetes</taxon>
        <taxon>Auriculariales</taxon>
        <taxon>Exidiaceae</taxon>
        <taxon>Exidia</taxon>
    </lineage>
</organism>
<dbReference type="PANTHER" id="PTHR12297:SF3">
    <property type="entry name" value="HIG1 DOMAIN FAMILY MEMBER 1A"/>
    <property type="match status" value="1"/>
</dbReference>
<comment type="subcellular location">
    <subcellularLocation>
        <location evidence="1">Mitochondrion membrane</location>
    </subcellularLocation>
</comment>
<keyword evidence="2 7" id="KW-0812">Transmembrane</keyword>
<dbReference type="Pfam" id="PF04588">
    <property type="entry name" value="HIG_1_N"/>
    <property type="match status" value="1"/>
</dbReference>
<reference evidence="9 10" key="1">
    <citation type="journal article" date="2016" name="Mol. Biol. Evol.">
        <title>Comparative Genomics of Early-Diverging Mushroom-Forming Fungi Provides Insights into the Origins of Lignocellulose Decay Capabilities.</title>
        <authorList>
            <person name="Nagy L.G."/>
            <person name="Riley R."/>
            <person name="Tritt A."/>
            <person name="Adam C."/>
            <person name="Daum C."/>
            <person name="Floudas D."/>
            <person name="Sun H."/>
            <person name="Yadav J.S."/>
            <person name="Pangilinan J."/>
            <person name="Larsson K.H."/>
            <person name="Matsuura K."/>
            <person name="Barry K."/>
            <person name="Labutti K."/>
            <person name="Kuo R."/>
            <person name="Ohm R.A."/>
            <person name="Bhattacharya S.S."/>
            <person name="Shirouzu T."/>
            <person name="Yoshinaga Y."/>
            <person name="Martin F.M."/>
            <person name="Grigoriev I.V."/>
            <person name="Hibbett D.S."/>
        </authorList>
    </citation>
    <scope>NUCLEOTIDE SEQUENCE [LARGE SCALE GENOMIC DNA]</scope>
    <source>
        <strain evidence="9 10">HHB12029</strain>
    </source>
</reference>
<dbReference type="Proteomes" id="UP000077266">
    <property type="component" value="Unassembled WGS sequence"/>
</dbReference>